<dbReference type="SUPFAM" id="SSF51735">
    <property type="entry name" value="NAD(P)-binding Rossmann-fold domains"/>
    <property type="match status" value="1"/>
</dbReference>
<organism evidence="3">
    <name type="scientific">Singulisphaera sp. Ch08</name>
    <dbReference type="NCBI Taxonomy" id="3120278"/>
    <lineage>
        <taxon>Bacteria</taxon>
        <taxon>Pseudomonadati</taxon>
        <taxon>Planctomycetota</taxon>
        <taxon>Planctomycetia</taxon>
        <taxon>Isosphaerales</taxon>
        <taxon>Isosphaeraceae</taxon>
        <taxon>Singulisphaera</taxon>
    </lineage>
</organism>
<protein>
    <submittedName>
        <fullName evidence="3">Gfo/Idh/MocA family oxidoreductase</fullName>
    </submittedName>
</protein>
<evidence type="ECO:0000259" key="2">
    <source>
        <dbReference type="Pfam" id="PF19051"/>
    </source>
</evidence>
<evidence type="ECO:0000259" key="1">
    <source>
        <dbReference type="Pfam" id="PF01408"/>
    </source>
</evidence>
<reference evidence="3" key="1">
    <citation type="submission" date="2024-05" db="EMBL/GenBank/DDBJ databases">
        <title>Planctomycetes of the genus Singulisphaera possess chitinolytic capabilities.</title>
        <authorList>
            <person name="Ivanova A."/>
        </authorList>
    </citation>
    <scope>NUCLEOTIDE SEQUENCE</scope>
    <source>
        <strain evidence="3">Ch08T</strain>
    </source>
</reference>
<dbReference type="InterPro" id="IPR000683">
    <property type="entry name" value="Gfo/Idh/MocA-like_OxRdtase_N"/>
</dbReference>
<dbReference type="Gene3D" id="3.40.50.720">
    <property type="entry name" value="NAD(P)-binding Rossmann-like Domain"/>
    <property type="match status" value="1"/>
</dbReference>
<dbReference type="PROSITE" id="PS51318">
    <property type="entry name" value="TAT"/>
    <property type="match status" value="1"/>
</dbReference>
<feature type="domain" description="Gfo/Idh/MocA-like oxidoreductase bacterial type C-terminal" evidence="2">
    <location>
        <begin position="199"/>
        <end position="263"/>
    </location>
</feature>
<dbReference type="GO" id="GO:0000166">
    <property type="term" value="F:nucleotide binding"/>
    <property type="evidence" value="ECO:0007669"/>
    <property type="project" value="InterPro"/>
</dbReference>
<dbReference type="InterPro" id="IPR036291">
    <property type="entry name" value="NAD(P)-bd_dom_sf"/>
</dbReference>
<dbReference type="Gene3D" id="3.30.360.10">
    <property type="entry name" value="Dihydrodipicolinate Reductase, domain 2"/>
    <property type="match status" value="1"/>
</dbReference>
<sequence length="421" mass="46483">MTEPNRRTFLGMAGMAALAGTGRSASAAPSEKVRLGVIGLSTRGTDLTKAFVKQKDAEIVAVCDIDDAKFAKALQVIDKAERKAPRQEKDYRKLLDDKSIDAIVVATPDHWHALLTVLGCQAGKDVYCEKPVSHNVVEGRRMVDAAQKYKRVVQAGTQRRSMEHIKDAVEYLRAGSIGKVGMSRAWIHQVRKPIGHGMPGPVPEGVDYAMWQGPAPDRPFMANRFHYNWHWFWNWGTGELGNNGIHGLDIARWGLGVEAPISVTSGGGKYVFDDDQEVPDTQIVTWEFPEACMVWEHRMWSKHGTEGAGFGIAFYGDQGTLLIDDKGWRVEDGKAAGGKPKGGVDEHLANFLSCIKTREKPNADIEIGHLSTRLCHLGNIAHRVGRKLKFDAATESFANDPEANKLLSREYGSRIEMPSQV</sequence>
<dbReference type="InterPro" id="IPR006311">
    <property type="entry name" value="TAT_signal"/>
</dbReference>
<dbReference type="InterPro" id="IPR050463">
    <property type="entry name" value="Gfo/Idh/MocA_oxidrdct_glycsds"/>
</dbReference>
<accession>A0AAU7CQB3</accession>
<dbReference type="InterPro" id="IPR043906">
    <property type="entry name" value="Gfo/Idh/MocA_OxRdtase_bact_C"/>
</dbReference>
<dbReference type="PANTHER" id="PTHR43818">
    <property type="entry name" value="BCDNA.GH03377"/>
    <property type="match status" value="1"/>
</dbReference>
<feature type="domain" description="Gfo/Idh/MocA-like oxidoreductase bacterial type C-terminal" evidence="2">
    <location>
        <begin position="346"/>
        <end position="409"/>
    </location>
</feature>
<dbReference type="Pfam" id="PF19051">
    <property type="entry name" value="GFO_IDH_MocA_C2"/>
    <property type="match status" value="2"/>
</dbReference>
<dbReference type="AlphaFoldDB" id="A0AAU7CQB3"/>
<dbReference type="Pfam" id="PF01408">
    <property type="entry name" value="GFO_IDH_MocA"/>
    <property type="match status" value="1"/>
</dbReference>
<dbReference type="EMBL" id="CP155447">
    <property type="protein sequence ID" value="XBH07609.1"/>
    <property type="molecule type" value="Genomic_DNA"/>
</dbReference>
<feature type="domain" description="Gfo/Idh/MocA-like oxidoreductase N-terminal" evidence="1">
    <location>
        <begin position="34"/>
        <end position="156"/>
    </location>
</feature>
<gene>
    <name evidence="3" type="ORF">V5E97_16705</name>
</gene>
<proteinExistence type="predicted"/>
<dbReference type="SUPFAM" id="SSF55347">
    <property type="entry name" value="Glyceraldehyde-3-phosphate dehydrogenase-like, C-terminal domain"/>
    <property type="match status" value="1"/>
</dbReference>
<dbReference type="RefSeq" id="WP_406700449.1">
    <property type="nucleotide sequence ID" value="NZ_CP155447.1"/>
</dbReference>
<name>A0AAU7CQB3_9BACT</name>
<dbReference type="PANTHER" id="PTHR43818:SF5">
    <property type="entry name" value="OXIDOREDUCTASE FAMILY PROTEIN"/>
    <property type="match status" value="1"/>
</dbReference>
<evidence type="ECO:0000313" key="3">
    <source>
        <dbReference type="EMBL" id="XBH07609.1"/>
    </source>
</evidence>